<name>A0A6M3IEB6_9ZZZZ</name>
<gene>
    <name evidence="1" type="ORF">MM415B01986_0004</name>
</gene>
<accession>A0A6M3IEB6</accession>
<evidence type="ECO:0000313" key="1">
    <source>
        <dbReference type="EMBL" id="QJA55810.1"/>
    </source>
</evidence>
<protein>
    <submittedName>
        <fullName evidence="1">Uncharacterized protein</fullName>
    </submittedName>
</protein>
<organism evidence="1">
    <name type="scientific">viral metagenome</name>
    <dbReference type="NCBI Taxonomy" id="1070528"/>
    <lineage>
        <taxon>unclassified sequences</taxon>
        <taxon>metagenomes</taxon>
        <taxon>organismal metagenomes</taxon>
    </lineage>
</organism>
<sequence>MSYLHIPQASYPDGLTATAASGGEMTLGTYYFRVSCLTVDDDETCACAEVGITLDNEALAAAQLNWNAVPGISDYRVYMRKSTESLWTEGIRYKAEVATNSYKSTGDSRSYTQYENSWQTENTSYSVYGTRIFGQIFVTTSSHDLSYIHFSGKRVGSPGTLYVYVAPVHRVTVGGTLYWYAETPISTGSVSADAFSSSSFGTRWCELTQAWVSNDKTFAIFFIAPDGDADNYAMIESKSSSAYAYGYLTSTGSSITEGSLHTYTAGTSASFRIYSSTPRRFVTFKAQEHNLDESYIQPILPVAGSFYPRQQVQHMGKAIDLKRFDFLSNPNQALGELSCLRQIRNCGVPVEVVFYHGAQTWLDDYYFLKKFTWSLSPGTGIEWMHGTLDFVEG</sequence>
<dbReference type="EMBL" id="MT141183">
    <property type="protein sequence ID" value="QJA55810.1"/>
    <property type="molecule type" value="Genomic_DNA"/>
</dbReference>
<proteinExistence type="predicted"/>
<dbReference type="AlphaFoldDB" id="A0A6M3IEB6"/>
<reference evidence="1" key="1">
    <citation type="submission" date="2020-03" db="EMBL/GenBank/DDBJ databases">
        <title>The deep terrestrial virosphere.</title>
        <authorList>
            <person name="Holmfeldt K."/>
            <person name="Nilsson E."/>
            <person name="Simone D."/>
            <person name="Lopez-Fernandez M."/>
            <person name="Wu X."/>
            <person name="de Brujin I."/>
            <person name="Lundin D."/>
            <person name="Andersson A."/>
            <person name="Bertilsson S."/>
            <person name="Dopson M."/>
        </authorList>
    </citation>
    <scope>NUCLEOTIDE SEQUENCE</scope>
    <source>
        <strain evidence="1">MM415B01986</strain>
    </source>
</reference>